<feature type="compositionally biased region" description="Basic and acidic residues" evidence="1">
    <location>
        <begin position="422"/>
        <end position="437"/>
    </location>
</feature>
<feature type="region of interest" description="Disordered" evidence="1">
    <location>
        <begin position="168"/>
        <end position="233"/>
    </location>
</feature>
<sequence>MIKHKSKQTPQEIYMEKKRREEEEKDASLPPGLINHGNTCFMNSTLQGLIATRPLHDLVYFRPVSPAIQPAQGPSILSRRAPQLTNGHGLGGPDELEWTEGMPLGDIFTTIMRKAWDTQDVKRRETMSPKEILTTIGRKYDQYLGFRQQDAHEFLRHMLDAMRMEELDIIKKRQPPPPKTKRRRVRRDGDGVPTPPPLPPPALPLSEGGPHVPDIPNTPADIDRPLPPVPEGDEKLETFVDMLFGGQLASILVCERCKKISLTHEDFNDLSLSIKPEDYVNKDRKRDRIRKIARKLRIRPPSAYASNSWNSSGHGSEKGNSAGSEKGSGSASAKGLRASSVPTSPVRRSSDIAPMEEEPPMSVDPRRRSFDHPGEEGEKKVVAEDTVGVGTVPTGLGLAMAEGDERAVVKEDGKVPPVVPEVRSETEAEAERVERTDAFGVDGVPEAEVNGAGGEEKKSGKDRDDPWGKLARRISVSMKLSKDREKDKDSRPSSRASDRGRKSDIKDVFRVRSKEPRSPRPSSLAPGVTVHESVPEGVDLSEVTKRAVSPTPTSPQISSPLRPPSSRRTSANPFSRHSHERPIKSPGSSVAPKMSEEDMAYLRRILADVHPVTGNPLSILQNAFSGNGAAQVGTSAALATQAFWAKLGHLPSVEECLRMFTAVEVLDGENMVGCHRCWKIANGVYEPRVGAKVDFEEDSDTESEEESSDDSSDKSDQSLPTPPRTVSLKGGQPVGEVEGNPAMTVSTPELISGRGSPPSSSAASTTTTQATTRGGDASSTSSAPTAITVPPSTSSASLLLRRKESLLRLRPSTYGGLPIPQISTTEPDTPESAGQSRDVLSQTWSSTRAMMGVSLSDDSLLTPRTRRRAKKLLKQDGAENSGSSSDDDFDDSTSETSAPTSLSDRSASPSPSVSPRSSVEKLSDTQLPSPLSSPKPPRLRVQDRQVPRSKQVVPRRMYKRYLISRPPPILVIHLKRFQQTNKNSVSLYGGFKKLDEFVAFPEYLDLAPFLAPRREDFAAEKAEKGKHKTHEKCLYRLYAVVVHIGNMLGGHYVAYTALPNGSPPPALTAPAPSPNSEKSIPPMPTSSDSRGSHSSEAHHSPAPRKWAYISDSTVKLTTLEEVLKAKAYICMYERV</sequence>
<feature type="compositionally biased region" description="Low complexity" evidence="1">
    <location>
        <begin position="549"/>
        <end position="570"/>
    </location>
</feature>
<dbReference type="PROSITE" id="PS00972">
    <property type="entry name" value="USP_1"/>
    <property type="match status" value="1"/>
</dbReference>
<evidence type="ECO:0000313" key="4">
    <source>
        <dbReference type="Proteomes" id="UP000230002"/>
    </source>
</evidence>
<gene>
    <name evidence="3" type="ORF">GSI_10924</name>
</gene>
<feature type="region of interest" description="Disordered" evidence="1">
    <location>
        <begin position="410"/>
        <end position="592"/>
    </location>
</feature>
<evidence type="ECO:0000256" key="1">
    <source>
        <dbReference type="SAM" id="MobiDB-lite"/>
    </source>
</evidence>
<dbReference type="InterPro" id="IPR050185">
    <property type="entry name" value="Ub_carboxyl-term_hydrolase"/>
</dbReference>
<feature type="compositionally biased region" description="Low complexity" evidence="1">
    <location>
        <begin position="894"/>
        <end position="917"/>
    </location>
</feature>
<feature type="compositionally biased region" description="Low complexity" evidence="1">
    <location>
        <begin position="752"/>
        <end position="796"/>
    </location>
</feature>
<dbReference type="Gene3D" id="3.90.70.10">
    <property type="entry name" value="Cysteine proteinases"/>
    <property type="match status" value="2"/>
</dbReference>
<reference evidence="3 4" key="1">
    <citation type="journal article" date="2015" name="Sci. Rep.">
        <title>Chromosome-level genome map provides insights into diverse defense mechanisms in the medicinal fungus Ganoderma sinense.</title>
        <authorList>
            <person name="Zhu Y."/>
            <person name="Xu J."/>
            <person name="Sun C."/>
            <person name="Zhou S."/>
            <person name="Xu H."/>
            <person name="Nelson D.R."/>
            <person name="Qian J."/>
            <person name="Song J."/>
            <person name="Luo H."/>
            <person name="Xiang L."/>
            <person name="Li Y."/>
            <person name="Xu Z."/>
            <person name="Ji A."/>
            <person name="Wang L."/>
            <person name="Lu S."/>
            <person name="Hayward A."/>
            <person name="Sun W."/>
            <person name="Li X."/>
            <person name="Schwartz D.C."/>
            <person name="Wang Y."/>
            <person name="Chen S."/>
        </authorList>
    </citation>
    <scope>NUCLEOTIDE SEQUENCE [LARGE SCALE GENOMIC DNA]</scope>
    <source>
        <strain evidence="3 4">ZZ0214-1</strain>
    </source>
</reference>
<evidence type="ECO:0000259" key="2">
    <source>
        <dbReference type="PROSITE" id="PS50235"/>
    </source>
</evidence>
<feature type="domain" description="USP" evidence="2">
    <location>
        <begin position="31"/>
        <end position="1135"/>
    </location>
</feature>
<accession>A0A2G8S1Z5</accession>
<organism evidence="3 4">
    <name type="scientific">Ganoderma sinense ZZ0214-1</name>
    <dbReference type="NCBI Taxonomy" id="1077348"/>
    <lineage>
        <taxon>Eukaryota</taxon>
        <taxon>Fungi</taxon>
        <taxon>Dikarya</taxon>
        <taxon>Basidiomycota</taxon>
        <taxon>Agaricomycotina</taxon>
        <taxon>Agaricomycetes</taxon>
        <taxon>Polyporales</taxon>
        <taxon>Polyporaceae</taxon>
        <taxon>Ganoderma</taxon>
    </lineage>
</organism>
<dbReference type="PANTHER" id="PTHR21646:SF39">
    <property type="entry name" value="UBIQUITIN CARBOXYL-TERMINAL HYDROLASE 16"/>
    <property type="match status" value="1"/>
</dbReference>
<feature type="compositionally biased region" description="Low complexity" evidence="1">
    <location>
        <begin position="318"/>
        <end position="347"/>
    </location>
</feature>
<feature type="compositionally biased region" description="Pro residues" evidence="1">
    <location>
        <begin position="193"/>
        <end position="203"/>
    </location>
</feature>
<feature type="region of interest" description="Disordered" evidence="1">
    <location>
        <begin position="1065"/>
        <end position="1102"/>
    </location>
</feature>
<feature type="region of interest" description="Disordered" evidence="1">
    <location>
        <begin position="303"/>
        <end position="392"/>
    </location>
</feature>
<feature type="compositionally biased region" description="Polar residues" evidence="1">
    <location>
        <begin position="304"/>
        <end position="314"/>
    </location>
</feature>
<dbReference type="Proteomes" id="UP000230002">
    <property type="component" value="Unassembled WGS sequence"/>
</dbReference>
<dbReference type="InterPro" id="IPR038765">
    <property type="entry name" value="Papain-like_cys_pep_sf"/>
</dbReference>
<feature type="compositionally biased region" description="Basic and acidic residues" evidence="1">
    <location>
        <begin position="480"/>
        <end position="518"/>
    </location>
</feature>
<dbReference type="EMBL" id="AYKW01000034">
    <property type="protein sequence ID" value="PIL27771.1"/>
    <property type="molecule type" value="Genomic_DNA"/>
</dbReference>
<dbReference type="InterPro" id="IPR028889">
    <property type="entry name" value="USP"/>
</dbReference>
<comment type="caution">
    <text evidence="3">The sequence shown here is derived from an EMBL/GenBank/DDBJ whole genome shotgun (WGS) entry which is preliminary data.</text>
</comment>
<proteinExistence type="predicted"/>
<dbReference type="Pfam" id="PF00443">
    <property type="entry name" value="UCH"/>
    <property type="match status" value="1"/>
</dbReference>
<dbReference type="OrthoDB" id="420187at2759"/>
<name>A0A2G8S1Z5_9APHY</name>
<evidence type="ECO:0000313" key="3">
    <source>
        <dbReference type="EMBL" id="PIL27771.1"/>
    </source>
</evidence>
<dbReference type="PROSITE" id="PS00973">
    <property type="entry name" value="USP_2"/>
    <property type="match status" value="1"/>
</dbReference>
<feature type="compositionally biased region" description="Polar residues" evidence="1">
    <location>
        <begin position="821"/>
        <end position="845"/>
    </location>
</feature>
<protein>
    <recommendedName>
        <fullName evidence="2">USP domain-containing protein</fullName>
    </recommendedName>
</protein>
<dbReference type="InterPro" id="IPR018200">
    <property type="entry name" value="USP_CS"/>
</dbReference>
<feature type="compositionally biased region" description="Basic and acidic residues" evidence="1">
    <location>
        <begin position="454"/>
        <end position="467"/>
    </location>
</feature>
<feature type="region of interest" description="Disordered" evidence="1">
    <location>
        <begin position="695"/>
        <end position="796"/>
    </location>
</feature>
<dbReference type="AlphaFoldDB" id="A0A2G8S1Z5"/>
<dbReference type="SUPFAM" id="SSF54001">
    <property type="entry name" value="Cysteine proteinases"/>
    <property type="match status" value="1"/>
</dbReference>
<feature type="compositionally biased region" description="Basic and acidic residues" evidence="1">
    <location>
        <begin position="1090"/>
        <end position="1099"/>
    </location>
</feature>
<dbReference type="GO" id="GO:0016579">
    <property type="term" value="P:protein deubiquitination"/>
    <property type="evidence" value="ECO:0007669"/>
    <property type="project" value="InterPro"/>
</dbReference>
<dbReference type="InterPro" id="IPR001394">
    <property type="entry name" value="Peptidase_C19_UCH"/>
</dbReference>
<feature type="region of interest" description="Disordered" evidence="1">
    <location>
        <begin position="808"/>
        <end position="845"/>
    </location>
</feature>
<dbReference type="GO" id="GO:0004843">
    <property type="term" value="F:cysteine-type deubiquitinase activity"/>
    <property type="evidence" value="ECO:0007669"/>
    <property type="project" value="InterPro"/>
</dbReference>
<dbReference type="PROSITE" id="PS50235">
    <property type="entry name" value="USP_3"/>
    <property type="match status" value="1"/>
</dbReference>
<feature type="region of interest" description="Disordered" evidence="1">
    <location>
        <begin position="1"/>
        <end position="31"/>
    </location>
</feature>
<dbReference type="PANTHER" id="PTHR21646">
    <property type="entry name" value="UBIQUITIN CARBOXYL-TERMINAL HYDROLASE"/>
    <property type="match status" value="1"/>
</dbReference>
<feature type="region of interest" description="Disordered" evidence="1">
    <location>
        <begin position="872"/>
        <end position="951"/>
    </location>
</feature>
<feature type="compositionally biased region" description="Basic and acidic residues" evidence="1">
    <location>
        <begin position="364"/>
        <end position="383"/>
    </location>
</feature>
<keyword evidence="4" id="KW-1185">Reference proteome</keyword>
<feature type="compositionally biased region" description="Acidic residues" evidence="1">
    <location>
        <begin position="695"/>
        <end position="710"/>
    </location>
</feature>
<dbReference type="STRING" id="1077348.A0A2G8S1Z5"/>